<dbReference type="Gene3D" id="1.10.510.10">
    <property type="entry name" value="Transferase(Phosphotransferase) domain 1"/>
    <property type="match status" value="1"/>
</dbReference>
<accession>A0A0U1LSK7</accession>
<feature type="domain" description="Protein kinase" evidence="1">
    <location>
        <begin position="8"/>
        <end position="233"/>
    </location>
</feature>
<dbReference type="GO" id="GO:0000165">
    <property type="term" value="P:MAPK cascade"/>
    <property type="evidence" value="ECO:0007669"/>
    <property type="project" value="TreeGrafter"/>
</dbReference>
<organism evidence="2 3">
    <name type="scientific">Talaromyces islandicus</name>
    <name type="common">Penicillium islandicum</name>
    <dbReference type="NCBI Taxonomy" id="28573"/>
    <lineage>
        <taxon>Eukaryota</taxon>
        <taxon>Fungi</taxon>
        <taxon>Dikarya</taxon>
        <taxon>Ascomycota</taxon>
        <taxon>Pezizomycotina</taxon>
        <taxon>Eurotiomycetes</taxon>
        <taxon>Eurotiomycetidae</taxon>
        <taxon>Eurotiales</taxon>
        <taxon>Trichocomaceae</taxon>
        <taxon>Talaromyces</taxon>
        <taxon>Talaromyces sect. Islandici</taxon>
    </lineage>
</organism>
<dbReference type="GO" id="GO:0005737">
    <property type="term" value="C:cytoplasm"/>
    <property type="evidence" value="ECO:0007669"/>
    <property type="project" value="TreeGrafter"/>
</dbReference>
<dbReference type="Pfam" id="PF00069">
    <property type="entry name" value="Pkinase"/>
    <property type="match status" value="1"/>
</dbReference>
<dbReference type="OrthoDB" id="4225668at2759"/>
<dbReference type="STRING" id="28573.A0A0U1LSK7"/>
<proteinExistence type="predicted"/>
<dbReference type="GO" id="GO:0004674">
    <property type="term" value="F:protein serine/threonine kinase activity"/>
    <property type="evidence" value="ECO:0007669"/>
    <property type="project" value="TreeGrafter"/>
</dbReference>
<gene>
    <name evidence="2" type="ORF">PISL3812_03379</name>
</gene>
<evidence type="ECO:0000313" key="3">
    <source>
        <dbReference type="Proteomes" id="UP000054383"/>
    </source>
</evidence>
<dbReference type="PANTHER" id="PTHR48015">
    <property type="entry name" value="SERINE/THREONINE-PROTEIN KINASE TAO"/>
    <property type="match status" value="1"/>
</dbReference>
<dbReference type="OMA" id="LHYERPG"/>
<dbReference type="GO" id="GO:0005524">
    <property type="term" value="F:ATP binding"/>
    <property type="evidence" value="ECO:0007669"/>
    <property type="project" value="InterPro"/>
</dbReference>
<evidence type="ECO:0000259" key="1">
    <source>
        <dbReference type="PROSITE" id="PS50011"/>
    </source>
</evidence>
<dbReference type="InterPro" id="IPR000719">
    <property type="entry name" value="Prot_kinase_dom"/>
</dbReference>
<protein>
    <recommendedName>
        <fullName evidence="1">Protein kinase domain-containing protein</fullName>
    </recommendedName>
</protein>
<keyword evidence="3" id="KW-1185">Reference proteome</keyword>
<dbReference type="EMBL" id="CVMT01000002">
    <property type="protein sequence ID" value="CRG86373.1"/>
    <property type="molecule type" value="Genomic_DNA"/>
</dbReference>
<dbReference type="PROSITE" id="PS50011">
    <property type="entry name" value="PROTEIN_KINASE_DOM"/>
    <property type="match status" value="1"/>
</dbReference>
<reference evidence="2 3" key="1">
    <citation type="submission" date="2015-04" db="EMBL/GenBank/DDBJ databases">
        <authorList>
            <person name="Syromyatnikov M.Y."/>
            <person name="Popov V.N."/>
        </authorList>
    </citation>
    <scope>NUCLEOTIDE SEQUENCE [LARGE SCALE GENOMIC DNA]</scope>
    <source>
        <strain evidence="2">WF-38-12</strain>
    </source>
</reference>
<dbReference type="InterPro" id="IPR011009">
    <property type="entry name" value="Kinase-like_dom_sf"/>
</dbReference>
<name>A0A0U1LSK7_TALIS</name>
<dbReference type="InterPro" id="IPR050285">
    <property type="entry name" value="STE20_Ser/Thr_kinase"/>
</dbReference>
<dbReference type="Proteomes" id="UP000054383">
    <property type="component" value="Unassembled WGS sequence"/>
</dbReference>
<dbReference type="AlphaFoldDB" id="A0A0U1LSK7"/>
<dbReference type="GO" id="GO:0043408">
    <property type="term" value="P:regulation of MAPK cascade"/>
    <property type="evidence" value="ECO:0007669"/>
    <property type="project" value="TreeGrafter"/>
</dbReference>
<dbReference type="PANTHER" id="PTHR48015:SF16">
    <property type="entry name" value="SERINE_THREONINE-PROTEIN KINASE SULU"/>
    <property type="match status" value="1"/>
</dbReference>
<sequence length="233" mass="26292">MCKYGGTTIALDSMSGGRSDLIQEAHGNETIDKRKTVLSLIDGFNESLYSLPIENIHVEFPDISGQEYCGMEMELNPSARRSKFLKKLDLDEVNGDLNSLQLTSHPNLLNLMCVSVMEDEIYLHYERPGVSLTKMQQFKLIDRIAVATIYKKVIQGLIYVHDVLNIVHGNLHCDNIYLNEDGEIKIGDIGQSMMQARNTKDFSTDVEAVYDIAQRLLSLDGRADERSLSWALF</sequence>
<evidence type="ECO:0000313" key="2">
    <source>
        <dbReference type="EMBL" id="CRG86373.1"/>
    </source>
</evidence>
<dbReference type="SUPFAM" id="SSF56112">
    <property type="entry name" value="Protein kinase-like (PK-like)"/>
    <property type="match status" value="1"/>
</dbReference>